<dbReference type="OrthoDB" id="393077at2"/>
<evidence type="ECO:0000256" key="2">
    <source>
        <dbReference type="SAM" id="SignalP"/>
    </source>
</evidence>
<sequence>MKKNKIKLILTLSVLNLSTLTSAIAISCNKTSLNNSETHPNKEDDTTINNKGNEPKKEIEKPEDNELITFENYKAKNFNVYKTDENLRKELNEFKSDVDKAKIEYKPEAIRAIEHFYLKPYSASFDEHNYLSYLKISNLDKYDVKLNKITVSENDLNTTLFDIDIIEPIKKIKINKKMELKSSNDITKLIDEFTSSKDFDDYFDYDKKFKYRFSANEIFTKENFNKIFLGKKIRYFDYKFIKFNEISNDNNVSLKIGLYLQNKLLKELDVNSQSWTGSSYFSLSINQKVKKDLDWYVENGNESLELIDSVKKAPSMFLPSKIKLNEVFKIKQFDGYKIELIKDMDANGKEIYDDKKGTLAYKFKITKLSDNTVFYSKSHNMELLKLEGDPEDFDNFNDKYFTSTLNNFESNSSFKGLKQQVDQINGTNFTPRRSVFHTYIEPSKMTNANLKFFLAFRNPNTGLKTDRDVPENKNISSDKENKVNINALRKDWYFGFYDVKGTNPNDQGYMQDLTFKIGFINKNNPEIRYHSNLIKLSGLTNTIADKFYPMEDLSNITLENLEVNTEISKISANEFRNAFKNKKTEWESYKNYIKVLYSEHFFSYKKYKLDT</sequence>
<feature type="region of interest" description="Disordered" evidence="1">
    <location>
        <begin position="32"/>
        <end position="58"/>
    </location>
</feature>
<gene>
    <name evidence="3" type="ORF">MALL_0340</name>
</gene>
<dbReference type="STRING" id="747682.MALL_0340"/>
<proteinExistence type="predicted"/>
<evidence type="ECO:0000313" key="3">
    <source>
        <dbReference type="EMBL" id="EFF41359.1"/>
    </source>
</evidence>
<dbReference type="AlphaFoldDB" id="D4XWT7"/>
<comment type="caution">
    <text evidence="3">The sequence shown here is derived from an EMBL/GenBank/DDBJ whole genome shotgun (WGS) entry which is preliminary data.</text>
</comment>
<keyword evidence="4" id="KW-1185">Reference proteome</keyword>
<dbReference type="RefSeq" id="WP_005684001.1">
    <property type="nucleotide sequence ID" value="NZ_ADNC01000027.1"/>
</dbReference>
<name>D4XWT7_9BACT</name>
<feature type="chain" id="PRO_5003067219" description="Lipoprotein" evidence="2">
    <location>
        <begin position="26"/>
        <end position="611"/>
    </location>
</feature>
<dbReference type="EMBL" id="ADNC01000027">
    <property type="protein sequence ID" value="EFF41359.1"/>
    <property type="molecule type" value="Genomic_DNA"/>
</dbReference>
<dbReference type="PROSITE" id="PS51257">
    <property type="entry name" value="PROKAR_LIPOPROTEIN"/>
    <property type="match status" value="1"/>
</dbReference>
<keyword evidence="2" id="KW-0732">Signal</keyword>
<evidence type="ECO:0000313" key="4">
    <source>
        <dbReference type="Proteomes" id="UP000004757"/>
    </source>
</evidence>
<dbReference type="Proteomes" id="UP000004757">
    <property type="component" value="Unassembled WGS sequence"/>
</dbReference>
<evidence type="ECO:0008006" key="5">
    <source>
        <dbReference type="Google" id="ProtNLM"/>
    </source>
</evidence>
<accession>D4XWT7</accession>
<evidence type="ECO:0000256" key="1">
    <source>
        <dbReference type="SAM" id="MobiDB-lite"/>
    </source>
</evidence>
<organism evidence="3 4">
    <name type="scientific">Mycoplasmopsis alligatoris A21JP2</name>
    <dbReference type="NCBI Taxonomy" id="747682"/>
    <lineage>
        <taxon>Bacteria</taxon>
        <taxon>Bacillati</taxon>
        <taxon>Mycoplasmatota</taxon>
        <taxon>Mycoplasmoidales</taxon>
        <taxon>Metamycoplasmataceae</taxon>
        <taxon>Mycoplasmopsis</taxon>
    </lineage>
</organism>
<reference evidence="3 4" key="1">
    <citation type="submission" date="2010-03" db="EMBL/GenBank/DDBJ databases">
        <authorList>
            <person name="Glass J.I."/>
            <person name="Benders G.A."/>
            <person name="Durkin A.S."/>
            <person name="Farmerie W.G."/>
            <person name="Hlavinka K."/>
            <person name="Hostetler J."/>
            <person name="Jackson J."/>
            <person name="May M.A."/>
            <person name="Miller R.H."/>
            <person name="Paralanov V."/>
            <person name="Radune D."/>
            <person name="Szczypinski B."/>
            <person name="Brown D.R."/>
        </authorList>
    </citation>
    <scope>NUCLEOTIDE SEQUENCE [LARGE SCALE GENOMIC DNA]</scope>
    <source>
        <strain evidence="3 4">A21JP2</strain>
    </source>
</reference>
<protein>
    <recommendedName>
        <fullName evidence="5">Lipoprotein</fullName>
    </recommendedName>
</protein>
<feature type="signal peptide" evidence="2">
    <location>
        <begin position="1"/>
        <end position="25"/>
    </location>
</feature>